<sequence length="368" mass="41458">MSNVIRLSFPSRSDQRAARTAALLEAFAHHRRDLDDVFWLKENAEILNILECTGQDVPRDALETYRSFYDTIEARLEFFPQYYRFILSICQDLEALGLGHGKSERLARWIADQGLVEAELSDLQRGEAIRLLSRVGVSSDADANMINDRLRKFVSRPATFAVPNKKAAYELTHIAFYLSEYGRRDLTICADTRQSLVFTGTLAFLDCNWDLLAEVLVAMNYCGETPPEEWVTAVKEVTARFAVAEGNEAVRQDDYHEYLVCNWALAQCGAQSGGQPFAGSLRPGPVSFHADPYRPAPLREMSQIMYGLDQRRSSDWHLMRDYVCDNVSADSADILLRAEAATEDFAKFFAGFARTGMRATPMMGELTA</sequence>
<proteinExistence type="predicted"/>
<dbReference type="STRING" id="517719.SAMN05421762_2078"/>
<dbReference type="RefSeq" id="WP_093454150.1">
    <property type="nucleotide sequence ID" value="NZ_FNZG01000004.1"/>
</dbReference>
<dbReference type="Pfam" id="PF21843">
    <property type="entry name" value="DUF6902"/>
    <property type="match status" value="1"/>
</dbReference>
<keyword evidence="2" id="KW-1185">Reference proteome</keyword>
<protein>
    <submittedName>
        <fullName evidence="1">Uncharacterized protein</fullName>
    </submittedName>
</protein>
<evidence type="ECO:0000313" key="2">
    <source>
        <dbReference type="Proteomes" id="UP000231644"/>
    </source>
</evidence>
<organism evidence="1 2">
    <name type="scientific">Pseudooceanicola nitratireducens</name>
    <dbReference type="NCBI Taxonomy" id="517719"/>
    <lineage>
        <taxon>Bacteria</taxon>
        <taxon>Pseudomonadati</taxon>
        <taxon>Pseudomonadota</taxon>
        <taxon>Alphaproteobacteria</taxon>
        <taxon>Rhodobacterales</taxon>
        <taxon>Paracoccaceae</taxon>
        <taxon>Pseudooceanicola</taxon>
    </lineage>
</organism>
<reference evidence="1 2" key="1">
    <citation type="submission" date="2016-10" db="EMBL/GenBank/DDBJ databases">
        <authorList>
            <person name="de Groot N.N."/>
        </authorList>
    </citation>
    <scope>NUCLEOTIDE SEQUENCE [LARGE SCALE GENOMIC DNA]</scope>
    <source>
        <strain evidence="1 2">DSM 29619</strain>
    </source>
</reference>
<dbReference type="InterPro" id="IPR054197">
    <property type="entry name" value="DUF6902"/>
</dbReference>
<dbReference type="EMBL" id="FOLX01000001">
    <property type="protein sequence ID" value="SFC75383.1"/>
    <property type="molecule type" value="Genomic_DNA"/>
</dbReference>
<gene>
    <name evidence="1" type="ORF">SAMN05421762_2078</name>
</gene>
<evidence type="ECO:0000313" key="1">
    <source>
        <dbReference type="EMBL" id="SFC75383.1"/>
    </source>
</evidence>
<dbReference type="AlphaFoldDB" id="A0A1I1LYI4"/>
<dbReference type="OrthoDB" id="7810029at2"/>
<name>A0A1I1LYI4_9RHOB</name>
<accession>A0A1I1LYI4</accession>
<dbReference type="Proteomes" id="UP000231644">
    <property type="component" value="Unassembled WGS sequence"/>
</dbReference>